<dbReference type="SUPFAM" id="SSF52540">
    <property type="entry name" value="P-loop containing nucleoside triphosphate hydrolases"/>
    <property type="match status" value="1"/>
</dbReference>
<dbReference type="FunFam" id="3.40.50.300:FF:000016">
    <property type="entry name" value="Oligopeptide ABC transporter ATP-binding component"/>
    <property type="match status" value="1"/>
</dbReference>
<dbReference type="PANTHER" id="PTHR43297:SF2">
    <property type="entry name" value="DIPEPTIDE TRANSPORT ATP-BINDING PROTEIN DPPD"/>
    <property type="match status" value="1"/>
</dbReference>
<evidence type="ECO:0000256" key="2">
    <source>
        <dbReference type="ARBA" id="ARBA00005417"/>
    </source>
</evidence>
<evidence type="ECO:0000313" key="9">
    <source>
        <dbReference type="EMBL" id="AXC50102.1"/>
    </source>
</evidence>
<dbReference type="OrthoDB" id="9802264at2"/>
<name>A0A344PL47_9RHOB</name>
<sequence length="296" mass="32921">MSGAPILSVRDLRVTFPTRQGPFEAVRGISFDLGRERLGVVGESGSGKSMTGRAILGLVRPPGRVTAARMELDGENILNLPERQMRSIRGNRISMVMQDPKFSLNPVMRVGDQIVEAYRLHAGGSRVEARAKAMEMLRAVRIRDPERVYDAYPHEVSGGMGQRIMIAMMLAPNPEVLIADEPTSALDVSVRSEVLRIMDDLVQDRGMGLIFISHDLHLVSQFCDRVLIMYAGRVVETLTASRLHEARHPYTRGLLSSLPQLYAPVDRLPVLDRKPEWRDGAIIEDSMIEAFPGGIR</sequence>
<dbReference type="PANTHER" id="PTHR43297">
    <property type="entry name" value="OLIGOPEPTIDE TRANSPORT ATP-BINDING PROTEIN APPD"/>
    <property type="match status" value="1"/>
</dbReference>
<comment type="subcellular location">
    <subcellularLocation>
        <location evidence="1">Cell inner membrane</location>
        <topology evidence="1">Peripheral membrane protein</topology>
    </subcellularLocation>
</comment>
<dbReference type="GO" id="GO:0005524">
    <property type="term" value="F:ATP binding"/>
    <property type="evidence" value="ECO:0007669"/>
    <property type="project" value="UniProtKB-KW"/>
</dbReference>
<evidence type="ECO:0000256" key="7">
    <source>
        <dbReference type="ARBA" id="ARBA00023136"/>
    </source>
</evidence>
<keyword evidence="5" id="KW-0547">Nucleotide-binding</keyword>
<gene>
    <name evidence="9" type="ORF">DRW48_10700</name>
</gene>
<evidence type="ECO:0000313" key="10">
    <source>
        <dbReference type="Proteomes" id="UP000252023"/>
    </source>
</evidence>
<keyword evidence="6 9" id="KW-0067">ATP-binding</keyword>
<keyword evidence="3" id="KW-0813">Transport</keyword>
<proteinExistence type="inferred from homology"/>
<dbReference type="GO" id="GO:0055085">
    <property type="term" value="P:transmembrane transport"/>
    <property type="evidence" value="ECO:0007669"/>
    <property type="project" value="UniProtKB-ARBA"/>
</dbReference>
<dbReference type="InterPro" id="IPR003439">
    <property type="entry name" value="ABC_transporter-like_ATP-bd"/>
</dbReference>
<evidence type="ECO:0000256" key="3">
    <source>
        <dbReference type="ARBA" id="ARBA00022448"/>
    </source>
</evidence>
<keyword evidence="10" id="KW-1185">Reference proteome</keyword>
<dbReference type="Gene3D" id="3.40.50.300">
    <property type="entry name" value="P-loop containing nucleotide triphosphate hydrolases"/>
    <property type="match status" value="1"/>
</dbReference>
<dbReference type="Proteomes" id="UP000252023">
    <property type="component" value="Chromosome"/>
</dbReference>
<keyword evidence="4" id="KW-1003">Cell membrane</keyword>
<evidence type="ECO:0000256" key="1">
    <source>
        <dbReference type="ARBA" id="ARBA00004417"/>
    </source>
</evidence>
<dbReference type="KEGG" id="pars:DRW48_10700"/>
<reference evidence="10" key="1">
    <citation type="submission" date="2018-07" db="EMBL/GenBank/DDBJ databases">
        <title>Genome sequencing of Paracoccus sp. SC2-6.</title>
        <authorList>
            <person name="Heo J."/>
            <person name="Kim S.-J."/>
            <person name="Kwon S.-W."/>
        </authorList>
    </citation>
    <scope>NUCLEOTIDE SEQUENCE [LARGE SCALE GENOMIC DNA]</scope>
    <source>
        <strain evidence="10">SC2-6</strain>
    </source>
</reference>
<evidence type="ECO:0000256" key="5">
    <source>
        <dbReference type="ARBA" id="ARBA00022741"/>
    </source>
</evidence>
<keyword evidence="7" id="KW-0472">Membrane</keyword>
<evidence type="ECO:0000256" key="4">
    <source>
        <dbReference type="ARBA" id="ARBA00022475"/>
    </source>
</evidence>
<dbReference type="PROSITE" id="PS50893">
    <property type="entry name" value="ABC_TRANSPORTER_2"/>
    <property type="match status" value="1"/>
</dbReference>
<dbReference type="EMBL" id="CP030918">
    <property type="protein sequence ID" value="AXC50102.1"/>
    <property type="molecule type" value="Genomic_DNA"/>
</dbReference>
<evidence type="ECO:0000259" key="8">
    <source>
        <dbReference type="PROSITE" id="PS50893"/>
    </source>
</evidence>
<dbReference type="InterPro" id="IPR003593">
    <property type="entry name" value="AAA+_ATPase"/>
</dbReference>
<dbReference type="GO" id="GO:0016887">
    <property type="term" value="F:ATP hydrolysis activity"/>
    <property type="evidence" value="ECO:0007669"/>
    <property type="project" value="InterPro"/>
</dbReference>
<dbReference type="AlphaFoldDB" id="A0A344PL47"/>
<dbReference type="RefSeq" id="WP_114076421.1">
    <property type="nucleotide sequence ID" value="NZ_CP030918.1"/>
</dbReference>
<dbReference type="Pfam" id="PF00005">
    <property type="entry name" value="ABC_tran"/>
    <property type="match status" value="1"/>
</dbReference>
<dbReference type="SMART" id="SM00382">
    <property type="entry name" value="AAA"/>
    <property type="match status" value="1"/>
</dbReference>
<comment type="similarity">
    <text evidence="2">Belongs to the ABC transporter superfamily.</text>
</comment>
<dbReference type="InterPro" id="IPR050388">
    <property type="entry name" value="ABC_Ni/Peptide_Import"/>
</dbReference>
<organism evidence="9 10">
    <name type="scientific">Paracoccus suum</name>
    <dbReference type="NCBI Taxonomy" id="2259340"/>
    <lineage>
        <taxon>Bacteria</taxon>
        <taxon>Pseudomonadati</taxon>
        <taxon>Pseudomonadota</taxon>
        <taxon>Alphaproteobacteria</taxon>
        <taxon>Rhodobacterales</taxon>
        <taxon>Paracoccaceae</taxon>
        <taxon>Paracoccus</taxon>
    </lineage>
</organism>
<dbReference type="CDD" id="cd03257">
    <property type="entry name" value="ABC_NikE_OppD_transporters"/>
    <property type="match status" value="1"/>
</dbReference>
<dbReference type="InterPro" id="IPR027417">
    <property type="entry name" value="P-loop_NTPase"/>
</dbReference>
<feature type="domain" description="ABC transporter" evidence="8">
    <location>
        <begin position="9"/>
        <end position="256"/>
    </location>
</feature>
<evidence type="ECO:0000256" key="6">
    <source>
        <dbReference type="ARBA" id="ARBA00022840"/>
    </source>
</evidence>
<protein>
    <submittedName>
        <fullName evidence="9">ABC transporter ATP-binding protein</fullName>
    </submittedName>
</protein>
<accession>A0A344PL47</accession>
<dbReference type="GO" id="GO:0005886">
    <property type="term" value="C:plasma membrane"/>
    <property type="evidence" value="ECO:0007669"/>
    <property type="project" value="UniProtKB-SubCell"/>
</dbReference>